<dbReference type="PROSITE" id="PS52015">
    <property type="entry name" value="TONB_CTD"/>
    <property type="match status" value="1"/>
</dbReference>
<dbReference type="EMBL" id="BALE01000010">
    <property type="protein sequence ID" value="GAN53730.1"/>
    <property type="molecule type" value="Genomic_DNA"/>
</dbReference>
<dbReference type="SUPFAM" id="SSF74653">
    <property type="entry name" value="TolA/TonB C-terminal domain"/>
    <property type="match status" value="2"/>
</dbReference>
<accession>A0A0D6MJT6</accession>
<evidence type="ECO:0000256" key="2">
    <source>
        <dbReference type="ARBA" id="ARBA00022692"/>
    </source>
</evidence>
<sequence>MRFITTLLPDSGVSPAARYRTALGAALVGLSLSQSGVALADAGSNEDNARINPALTPAPAYPAQALAAQVAGEAKVSCDVTADGRASACKVVSASLPIFADTVLQYALHARYLPALHNGLPVPGHAEIFINFAYPWPKHARTQTEPAIDYMASPPMPLPHLTAQDTGPSSGWAHAQVHCIVDASGHQRECSVTSDWPAFSRSLSQFIATAHFFPSIRDGAPVEAPYVHPFSVNVKQAPDDGFGQ</sequence>
<keyword evidence="5" id="KW-0653">Protein transport</keyword>
<organism evidence="8 9">
    <name type="scientific">Tanticharoenia sakaeratensis NBRC 103193</name>
    <dbReference type="NCBI Taxonomy" id="1231623"/>
    <lineage>
        <taxon>Bacteria</taxon>
        <taxon>Pseudomonadati</taxon>
        <taxon>Pseudomonadota</taxon>
        <taxon>Alphaproteobacteria</taxon>
        <taxon>Acetobacterales</taxon>
        <taxon>Acetobacteraceae</taxon>
        <taxon>Tanticharoenia</taxon>
    </lineage>
</organism>
<evidence type="ECO:0000256" key="1">
    <source>
        <dbReference type="ARBA" id="ARBA00004167"/>
    </source>
</evidence>
<keyword evidence="5" id="KW-0735">Signal-anchor</keyword>
<keyword evidence="6" id="KW-0732">Signal</keyword>
<keyword evidence="2" id="KW-0812">Transmembrane</keyword>
<dbReference type="PRINTS" id="PR01374">
    <property type="entry name" value="TONBPROTEIN"/>
</dbReference>
<evidence type="ECO:0000313" key="8">
    <source>
        <dbReference type="EMBL" id="GAN53730.1"/>
    </source>
</evidence>
<feature type="domain" description="TonB C-terminal" evidence="7">
    <location>
        <begin position="46"/>
        <end position="143"/>
    </location>
</feature>
<gene>
    <name evidence="8" type="ORF">Tasa_010_277</name>
</gene>
<dbReference type="InterPro" id="IPR003538">
    <property type="entry name" value="TonB"/>
</dbReference>
<evidence type="ECO:0000256" key="3">
    <source>
        <dbReference type="ARBA" id="ARBA00022989"/>
    </source>
</evidence>
<keyword evidence="4" id="KW-0472">Membrane</keyword>
<evidence type="ECO:0000256" key="4">
    <source>
        <dbReference type="ARBA" id="ARBA00023136"/>
    </source>
</evidence>
<dbReference type="GO" id="GO:0005886">
    <property type="term" value="C:plasma membrane"/>
    <property type="evidence" value="ECO:0007669"/>
    <property type="project" value="UniProtKB-SubCell"/>
</dbReference>
<dbReference type="GO" id="GO:0015031">
    <property type="term" value="P:protein transport"/>
    <property type="evidence" value="ECO:0007669"/>
    <property type="project" value="UniProtKB-UniRule"/>
</dbReference>
<feature type="chain" id="PRO_5002307978" description="Protein TonB" evidence="6">
    <location>
        <begin position="41"/>
        <end position="244"/>
    </location>
</feature>
<feature type="signal peptide" evidence="6">
    <location>
        <begin position="1"/>
        <end position="40"/>
    </location>
</feature>
<comment type="similarity">
    <text evidence="5">Belongs to the TonB family.</text>
</comment>
<dbReference type="GO" id="GO:0055085">
    <property type="term" value="P:transmembrane transport"/>
    <property type="evidence" value="ECO:0007669"/>
    <property type="project" value="InterPro"/>
</dbReference>
<proteinExistence type="inferred from homology"/>
<comment type="subcellular location">
    <subcellularLocation>
        <location evidence="5">Cell inner membrane</location>
        <topology evidence="5">Single-pass membrane protein</topology>
        <orientation evidence="5">Periplasmic side</orientation>
    </subcellularLocation>
    <subcellularLocation>
        <location evidence="1">Membrane</location>
        <topology evidence="1">Single-pass membrane protein</topology>
    </subcellularLocation>
</comment>
<keyword evidence="5" id="KW-0997">Cell inner membrane</keyword>
<reference evidence="8 9" key="1">
    <citation type="submission" date="2012-10" db="EMBL/GenBank/DDBJ databases">
        <title>Genome sequencing of Tanticharoenia sakaeratensis NBRC 103193.</title>
        <authorList>
            <person name="Azuma Y."/>
            <person name="Hadano H."/>
            <person name="Hirakawa H."/>
            <person name="Matsushita K."/>
        </authorList>
    </citation>
    <scope>NUCLEOTIDE SEQUENCE [LARGE SCALE GENOMIC DNA]</scope>
    <source>
        <strain evidence="8 9">NBRC 103193</strain>
    </source>
</reference>
<dbReference type="Pfam" id="PF03544">
    <property type="entry name" value="TonB_C"/>
    <property type="match status" value="1"/>
</dbReference>
<dbReference type="GO" id="GO:0031992">
    <property type="term" value="F:energy transducer activity"/>
    <property type="evidence" value="ECO:0007669"/>
    <property type="project" value="InterPro"/>
</dbReference>
<evidence type="ECO:0000256" key="5">
    <source>
        <dbReference type="RuleBase" id="RU362123"/>
    </source>
</evidence>
<dbReference type="GO" id="GO:0015891">
    <property type="term" value="P:siderophore transport"/>
    <property type="evidence" value="ECO:0007669"/>
    <property type="project" value="InterPro"/>
</dbReference>
<keyword evidence="5" id="KW-0813">Transport</keyword>
<dbReference type="InterPro" id="IPR006260">
    <property type="entry name" value="TonB/TolA_C"/>
</dbReference>
<keyword evidence="9" id="KW-1185">Reference proteome</keyword>
<dbReference type="Proteomes" id="UP000032679">
    <property type="component" value="Unassembled WGS sequence"/>
</dbReference>
<dbReference type="InterPro" id="IPR037682">
    <property type="entry name" value="TonB_C"/>
</dbReference>
<keyword evidence="5" id="KW-1003">Cell membrane</keyword>
<name>A0A0D6MJT6_9PROT</name>
<dbReference type="OrthoDB" id="7280791at2"/>
<dbReference type="GO" id="GO:0030288">
    <property type="term" value="C:outer membrane-bounded periplasmic space"/>
    <property type="evidence" value="ECO:0007669"/>
    <property type="project" value="InterPro"/>
</dbReference>
<comment type="caution">
    <text evidence="8">The sequence shown here is derived from an EMBL/GenBank/DDBJ whole genome shotgun (WGS) entry which is preliminary data.</text>
</comment>
<comment type="function">
    <text evidence="5">Interacts with outer membrane receptor proteins that carry out high-affinity binding and energy dependent uptake into the periplasmic space of specific substrates. It could act to transduce energy from the cytoplasmic membrane to specific energy-requiring processes in the outer membrane, resulting in the release into the periplasm of ligands bound by these outer membrane proteins.</text>
</comment>
<dbReference type="NCBIfam" id="TIGR01352">
    <property type="entry name" value="tonB_Cterm"/>
    <property type="match status" value="1"/>
</dbReference>
<dbReference type="AlphaFoldDB" id="A0A0D6MJT6"/>
<dbReference type="STRING" id="1231623.Tasa_010_277"/>
<protein>
    <recommendedName>
        <fullName evidence="5">Protein TonB</fullName>
    </recommendedName>
</protein>
<keyword evidence="3" id="KW-1133">Transmembrane helix</keyword>
<evidence type="ECO:0000259" key="7">
    <source>
        <dbReference type="PROSITE" id="PS52015"/>
    </source>
</evidence>
<evidence type="ECO:0000313" key="9">
    <source>
        <dbReference type="Proteomes" id="UP000032679"/>
    </source>
</evidence>
<dbReference type="RefSeq" id="WP_048847892.1">
    <property type="nucleotide sequence ID" value="NZ_BALE01000010.1"/>
</dbReference>
<dbReference type="Gene3D" id="3.30.1150.10">
    <property type="match status" value="1"/>
</dbReference>
<evidence type="ECO:0000256" key="6">
    <source>
        <dbReference type="SAM" id="SignalP"/>
    </source>
</evidence>